<feature type="compositionally biased region" description="Basic and acidic residues" evidence="1">
    <location>
        <begin position="56"/>
        <end position="81"/>
    </location>
</feature>
<evidence type="ECO:0000313" key="3">
    <source>
        <dbReference type="Proteomes" id="UP000014680"/>
    </source>
</evidence>
<feature type="region of interest" description="Disordered" evidence="1">
    <location>
        <begin position="50"/>
        <end position="85"/>
    </location>
</feature>
<reference evidence="2 3" key="1">
    <citation type="submission" date="2012-10" db="EMBL/GenBank/DDBJ databases">
        <authorList>
            <person name="Zafar N."/>
            <person name="Inman J."/>
            <person name="Hall N."/>
            <person name="Lorenzi H."/>
            <person name="Caler E."/>
        </authorList>
    </citation>
    <scope>NUCLEOTIDE SEQUENCE [LARGE SCALE GENOMIC DNA]</scope>
    <source>
        <strain evidence="2 3">IP1</strain>
    </source>
</reference>
<name>A0A0A1U5F3_ENTIV</name>
<dbReference type="GeneID" id="14888473"/>
<evidence type="ECO:0000313" key="2">
    <source>
        <dbReference type="EMBL" id="ELP89457.1"/>
    </source>
</evidence>
<dbReference type="EMBL" id="KB206629">
    <property type="protein sequence ID" value="ELP89457.1"/>
    <property type="molecule type" value="Genomic_DNA"/>
</dbReference>
<dbReference type="VEuPathDB" id="AmoebaDB:EIN_390820"/>
<dbReference type="Proteomes" id="UP000014680">
    <property type="component" value="Unassembled WGS sequence"/>
</dbReference>
<dbReference type="AlphaFoldDB" id="A0A0A1U5F3"/>
<protein>
    <submittedName>
        <fullName evidence="2">Uncharacterized protein</fullName>
    </submittedName>
</protein>
<proteinExistence type="predicted"/>
<organism evidence="2 3">
    <name type="scientific">Entamoeba invadens IP1</name>
    <dbReference type="NCBI Taxonomy" id="370355"/>
    <lineage>
        <taxon>Eukaryota</taxon>
        <taxon>Amoebozoa</taxon>
        <taxon>Evosea</taxon>
        <taxon>Archamoebae</taxon>
        <taxon>Mastigamoebida</taxon>
        <taxon>Entamoebidae</taxon>
        <taxon>Entamoeba</taxon>
    </lineage>
</organism>
<feature type="region of interest" description="Disordered" evidence="1">
    <location>
        <begin position="1"/>
        <end position="20"/>
    </location>
</feature>
<sequence>MSDQPDVVPQTILLPDDVPTKLPDLSSTPIILSQDQKEVQKITEIERKVLPPKLPDSLRHDTIDRSEKDEKSEKDKTEKPSLHLKTLKQQVQLPLQTQQATLSDWKLIKKQTVCGYFIQETWCDANGKIVESYIPQTKKVVDSSSSTFQ</sequence>
<accession>A0A0A1U5F3</accession>
<evidence type="ECO:0000256" key="1">
    <source>
        <dbReference type="SAM" id="MobiDB-lite"/>
    </source>
</evidence>
<keyword evidence="3" id="KW-1185">Reference proteome</keyword>
<dbReference type="RefSeq" id="XP_004256228.1">
    <property type="nucleotide sequence ID" value="XM_004256180.1"/>
</dbReference>
<dbReference type="KEGG" id="eiv:EIN_390820"/>
<gene>
    <name evidence="2" type="ORF">EIN_390820</name>
</gene>